<reference evidence="2 3" key="1">
    <citation type="submission" date="2020-09" db="EMBL/GenBank/DDBJ databases">
        <title>Novel species in genus Gordonia.</title>
        <authorList>
            <person name="Zhang G."/>
        </authorList>
    </citation>
    <scope>NUCLEOTIDE SEQUENCE [LARGE SCALE GENOMIC DNA]</scope>
    <source>
        <strain evidence="2 3">ON-33</strain>
    </source>
</reference>
<dbReference type="Pfam" id="PF12802">
    <property type="entry name" value="MarR_2"/>
    <property type="match status" value="1"/>
</dbReference>
<name>A0ABR7W8Z6_9ACTN</name>
<comment type="caution">
    <text evidence="2">The sequence shown here is derived from an EMBL/GenBank/DDBJ whole genome shotgun (WGS) entry which is preliminary data.</text>
</comment>
<dbReference type="InterPro" id="IPR039422">
    <property type="entry name" value="MarR/SlyA-like"/>
</dbReference>
<dbReference type="RefSeq" id="WP_190266142.1">
    <property type="nucleotide sequence ID" value="NZ_BAABAD010000003.1"/>
</dbReference>
<evidence type="ECO:0000313" key="3">
    <source>
        <dbReference type="Proteomes" id="UP000602395"/>
    </source>
</evidence>
<dbReference type="PROSITE" id="PS50995">
    <property type="entry name" value="HTH_MARR_2"/>
    <property type="match status" value="1"/>
</dbReference>
<gene>
    <name evidence="2" type="ORF">IDF66_06835</name>
</gene>
<protein>
    <submittedName>
        <fullName evidence="2">MarR family transcriptional regulator</fullName>
    </submittedName>
</protein>
<dbReference type="Gene3D" id="1.10.10.10">
    <property type="entry name" value="Winged helix-like DNA-binding domain superfamily/Winged helix DNA-binding domain"/>
    <property type="match status" value="1"/>
</dbReference>
<proteinExistence type="predicted"/>
<dbReference type="SMART" id="SM00347">
    <property type="entry name" value="HTH_MARR"/>
    <property type="match status" value="1"/>
</dbReference>
<organism evidence="2 3">
    <name type="scientific">Gordonia hankookensis</name>
    <dbReference type="NCBI Taxonomy" id="589403"/>
    <lineage>
        <taxon>Bacteria</taxon>
        <taxon>Bacillati</taxon>
        <taxon>Actinomycetota</taxon>
        <taxon>Actinomycetes</taxon>
        <taxon>Mycobacteriales</taxon>
        <taxon>Gordoniaceae</taxon>
        <taxon>Gordonia</taxon>
    </lineage>
</organism>
<dbReference type="PANTHER" id="PTHR33164">
    <property type="entry name" value="TRANSCRIPTIONAL REGULATOR, MARR FAMILY"/>
    <property type="match status" value="1"/>
</dbReference>
<dbReference type="PANTHER" id="PTHR33164:SF43">
    <property type="entry name" value="HTH-TYPE TRANSCRIPTIONAL REPRESSOR YETL"/>
    <property type="match status" value="1"/>
</dbReference>
<feature type="domain" description="HTH marR-type" evidence="1">
    <location>
        <begin position="7"/>
        <end position="139"/>
    </location>
</feature>
<dbReference type="Proteomes" id="UP000602395">
    <property type="component" value="Unassembled WGS sequence"/>
</dbReference>
<dbReference type="InterPro" id="IPR000835">
    <property type="entry name" value="HTH_MarR-typ"/>
</dbReference>
<dbReference type="InterPro" id="IPR036388">
    <property type="entry name" value="WH-like_DNA-bd_sf"/>
</dbReference>
<evidence type="ECO:0000313" key="2">
    <source>
        <dbReference type="EMBL" id="MBD1319294.1"/>
    </source>
</evidence>
<dbReference type="SUPFAM" id="SSF46785">
    <property type="entry name" value="Winged helix' DNA-binding domain"/>
    <property type="match status" value="1"/>
</dbReference>
<dbReference type="EMBL" id="JACWMS010000001">
    <property type="protein sequence ID" value="MBD1319294.1"/>
    <property type="molecule type" value="Genomic_DNA"/>
</dbReference>
<evidence type="ECO:0000259" key="1">
    <source>
        <dbReference type="PROSITE" id="PS50995"/>
    </source>
</evidence>
<accession>A0ABR7W8Z6</accession>
<keyword evidence="3" id="KW-1185">Reference proteome</keyword>
<sequence length="147" mass="15563">MTGDDRGMDLGAAAGALARAMVAAETPILDEAGLSMWEYVVLDALADATAISQADLSQRTRRDPTRLGHLLDALSDRGLVDRARSTDRRRVTVSMTIAGQQAHARVKRQIRAMEESFLRSAVGDGGGATARALLSRLGQAAGELSTD</sequence>
<dbReference type="InterPro" id="IPR036390">
    <property type="entry name" value="WH_DNA-bd_sf"/>
</dbReference>